<evidence type="ECO:0000313" key="3">
    <source>
        <dbReference type="Proteomes" id="UP000008917"/>
    </source>
</evidence>
<dbReference type="STRING" id="595537.Varpa_2207"/>
<feature type="chain" id="PRO_5003213313" description="DUF2845 domain-containing protein" evidence="1">
    <location>
        <begin position="41"/>
        <end position="136"/>
    </location>
</feature>
<dbReference type="eggNOG" id="ENOG5033EDZ">
    <property type="taxonomic scope" value="Bacteria"/>
</dbReference>
<gene>
    <name evidence="2" type="ordered locus">Varpa_2207</name>
</gene>
<reference evidence="3" key="1">
    <citation type="submission" date="2010-12" db="EMBL/GenBank/DDBJ databases">
        <title>Complete sequence of Variovorax paradoxus EPS.</title>
        <authorList>
            <consortium name="US DOE Joint Genome Institute"/>
            <person name="Lucas S."/>
            <person name="Copeland A."/>
            <person name="Lapidus A."/>
            <person name="Cheng J.-F."/>
            <person name="Goodwin L."/>
            <person name="Pitluck S."/>
            <person name="Teshima H."/>
            <person name="Detter J.C."/>
            <person name="Han C."/>
            <person name="Tapia R."/>
            <person name="Land M."/>
            <person name="Hauser L."/>
            <person name="Kyrpides N."/>
            <person name="Ivanova N."/>
            <person name="Ovchinnikova G."/>
            <person name="Orwin P."/>
            <person name="Han J.-I.G."/>
            <person name="Woyke T."/>
        </authorList>
    </citation>
    <scope>NUCLEOTIDE SEQUENCE [LARGE SCALE GENOMIC DNA]</scope>
    <source>
        <strain evidence="3">EPS</strain>
    </source>
</reference>
<proteinExistence type="predicted"/>
<protein>
    <recommendedName>
        <fullName evidence="4">DUF2845 domain-containing protein</fullName>
    </recommendedName>
</protein>
<reference evidence="2 3" key="2">
    <citation type="journal article" date="2013" name="Genome Announc.">
        <title>Genome of the Root-Associated Plant Growth-Promoting Bacterium Variovorax paradoxus Strain EPS.</title>
        <authorList>
            <person name="Han J.I."/>
            <person name="Spain J.C."/>
            <person name="Leadbetter J.R."/>
            <person name="Ovchinnikova G."/>
            <person name="Goodwin L.A."/>
            <person name="Han C.S."/>
            <person name="Woyke T."/>
            <person name="Davenport K.W."/>
            <person name="Orwin P.M."/>
        </authorList>
    </citation>
    <scope>NUCLEOTIDE SEQUENCE [LARGE SCALE GENOMIC DNA]</scope>
    <source>
        <strain evidence="2 3">EPS</strain>
    </source>
</reference>
<evidence type="ECO:0008006" key="4">
    <source>
        <dbReference type="Google" id="ProtNLM"/>
    </source>
</evidence>
<accession>E6UVT5</accession>
<evidence type="ECO:0000256" key="1">
    <source>
        <dbReference type="SAM" id="SignalP"/>
    </source>
</evidence>
<name>E6UVT5_VARPE</name>
<dbReference type="InterPro" id="IPR021268">
    <property type="entry name" value="DUF2845"/>
</dbReference>
<dbReference type="HOGENOM" id="CLU_160686_1_0_4"/>
<keyword evidence="1" id="KW-0732">Signal</keyword>
<dbReference type="EMBL" id="CP002417">
    <property type="protein sequence ID" value="ADU36413.1"/>
    <property type="molecule type" value="Genomic_DNA"/>
</dbReference>
<evidence type="ECO:0000313" key="2">
    <source>
        <dbReference type="EMBL" id="ADU36413.1"/>
    </source>
</evidence>
<dbReference type="KEGG" id="vpe:Varpa_2207"/>
<feature type="signal peptide" evidence="1">
    <location>
        <begin position="1"/>
        <end position="40"/>
    </location>
</feature>
<dbReference type="Proteomes" id="UP000008917">
    <property type="component" value="Chromosome"/>
</dbReference>
<dbReference type="Pfam" id="PF11006">
    <property type="entry name" value="DUF2845"/>
    <property type="match status" value="1"/>
</dbReference>
<organism evidence="2 3">
    <name type="scientific">Variovorax paradoxus (strain EPS)</name>
    <dbReference type="NCBI Taxonomy" id="595537"/>
    <lineage>
        <taxon>Bacteria</taxon>
        <taxon>Pseudomonadati</taxon>
        <taxon>Pseudomonadota</taxon>
        <taxon>Betaproteobacteria</taxon>
        <taxon>Burkholderiales</taxon>
        <taxon>Comamonadaceae</taxon>
        <taxon>Variovorax</taxon>
    </lineage>
</organism>
<sequence length="136" mass="14586">MPRRSGLFLFEAFNAMNIVLRTFASTALLLAALQPGGASAQSLSCGGFLAGVGESKFSVLNKCGEPVLKDIVCVPRPQVEVIVAPGLRGGGTRQIISQQCVPMEDWTYHRGQGNFLGIVRFYNGAVESVRDGDRVQ</sequence>
<dbReference type="AlphaFoldDB" id="E6UVT5"/>